<evidence type="ECO:0000313" key="5">
    <source>
        <dbReference type="Proteomes" id="UP000585665"/>
    </source>
</evidence>
<sequence>MDIIDRRPNPHGKNLDNRRRVLERARGAVQRAVRDAVSSGKIRDVAQANAVSIPSDALHEPAFRRMFSDGQREVILPGNKEFSPGDRITRPPSGGRGKGGGDGEASEQGGGQDSYRFLLSREEFLDLFFDDLELPDLVKREISTTETMMPSRAGLSNDGSPSQLDLSRTMRHSMGRRIGLRRPRPADVTDLQARIEELEARKPLSDMELDELQRLREERATATRRLNRIPWVDPVDLRYRRFSLTPKPSTRAVMFCVMDVSGSMTERMKELGKQFFLLLHVFLERRYKTLDIVFIRHAESAEEVDEETFFNDPRTGGTVVSTALAEVTRVQKARYPADQWNIYVAQASDGDNTGSDTPVAVELLSKTILPVVQYYAYIEISGSGAIIRGETDLWRAYRAVAEQWPQLAIRQVGDRKDIFPVFRELFSRRSTEQAGAP</sequence>
<gene>
    <name evidence="4" type="ORF">HUK82_05685</name>
</gene>
<name>A0A850P5Y4_9PROT</name>
<evidence type="ECO:0000256" key="3">
    <source>
        <dbReference type="SAM" id="MobiDB-lite"/>
    </source>
</evidence>
<dbReference type="Pfam" id="PF04285">
    <property type="entry name" value="DUF444"/>
    <property type="match status" value="1"/>
</dbReference>
<dbReference type="EMBL" id="JABXXR010000025">
    <property type="protein sequence ID" value="NVN40055.1"/>
    <property type="molecule type" value="Genomic_DNA"/>
</dbReference>
<dbReference type="PANTHER" id="PTHR30510:SF2">
    <property type="entry name" value="UPF0229 PROTEIN YEAH"/>
    <property type="match status" value="1"/>
</dbReference>
<feature type="coiled-coil region" evidence="2">
    <location>
        <begin position="195"/>
        <end position="225"/>
    </location>
</feature>
<dbReference type="RefSeq" id="WP_176613031.1">
    <property type="nucleotide sequence ID" value="NZ_JABXXR010000025.1"/>
</dbReference>
<keyword evidence="2" id="KW-0175">Coiled coil</keyword>
<dbReference type="PANTHER" id="PTHR30510">
    <property type="entry name" value="UPF0229 PROTEIN YEAH"/>
    <property type="match status" value="1"/>
</dbReference>
<keyword evidence="5" id="KW-1185">Reference proteome</keyword>
<dbReference type="HAMAP" id="MF_01232">
    <property type="entry name" value="UPF0229"/>
    <property type="match status" value="1"/>
</dbReference>
<dbReference type="NCBIfam" id="NF003707">
    <property type="entry name" value="PRK05325.1-2"/>
    <property type="match status" value="1"/>
</dbReference>
<evidence type="ECO:0000313" key="4">
    <source>
        <dbReference type="EMBL" id="NVN40055.1"/>
    </source>
</evidence>
<feature type="region of interest" description="Disordered" evidence="3">
    <location>
        <begin position="75"/>
        <end position="112"/>
    </location>
</feature>
<comment type="caution">
    <text evidence="4">The sequence shown here is derived from an EMBL/GenBank/DDBJ whole genome shotgun (WGS) entry which is preliminary data.</text>
</comment>
<evidence type="ECO:0000256" key="1">
    <source>
        <dbReference type="HAMAP-Rule" id="MF_01232"/>
    </source>
</evidence>
<proteinExistence type="inferred from homology"/>
<protein>
    <recommendedName>
        <fullName evidence="1">UPF0229 protein HUK82_05685</fullName>
    </recommendedName>
</protein>
<comment type="similarity">
    <text evidence="1">Belongs to the UPF0229 family.</text>
</comment>
<feature type="compositionally biased region" description="Gly residues" evidence="3">
    <location>
        <begin position="94"/>
        <end position="112"/>
    </location>
</feature>
<dbReference type="InterPro" id="IPR006698">
    <property type="entry name" value="UPF0229"/>
</dbReference>
<reference evidence="4 5" key="1">
    <citation type="submission" date="2020-06" db="EMBL/GenBank/DDBJ databases">
        <title>Description of novel acetic acid bacteria.</title>
        <authorList>
            <person name="Sombolestani A."/>
        </authorList>
    </citation>
    <scope>NUCLEOTIDE SEQUENCE [LARGE SCALE GENOMIC DNA]</scope>
    <source>
        <strain evidence="4 5">LMG 27010</strain>
    </source>
</reference>
<accession>A0A850P5Y4</accession>
<dbReference type="Proteomes" id="UP000585665">
    <property type="component" value="Unassembled WGS sequence"/>
</dbReference>
<organism evidence="4 5">
    <name type="scientific">Ameyamaea chiangmaiensis</name>
    <dbReference type="NCBI Taxonomy" id="442969"/>
    <lineage>
        <taxon>Bacteria</taxon>
        <taxon>Pseudomonadati</taxon>
        <taxon>Pseudomonadota</taxon>
        <taxon>Alphaproteobacteria</taxon>
        <taxon>Acetobacterales</taxon>
        <taxon>Acetobacteraceae</taxon>
        <taxon>Ameyamaea</taxon>
    </lineage>
</organism>
<dbReference type="AlphaFoldDB" id="A0A850P5Y4"/>
<evidence type="ECO:0000256" key="2">
    <source>
        <dbReference type="SAM" id="Coils"/>
    </source>
</evidence>
<dbReference type="NCBIfam" id="NF003708">
    <property type="entry name" value="PRK05325.1-3"/>
    <property type="match status" value="1"/>
</dbReference>